<dbReference type="EMBL" id="KI392068">
    <property type="protein sequence ID" value="ERN19675.1"/>
    <property type="molecule type" value="Genomic_DNA"/>
</dbReference>
<keyword evidence="4" id="KW-1185">Reference proteome</keyword>
<evidence type="ECO:0000313" key="4">
    <source>
        <dbReference type="Proteomes" id="UP000017836"/>
    </source>
</evidence>
<proteinExistence type="predicted"/>
<gene>
    <name evidence="3" type="ORF">AMTR_s00062p00181610</name>
</gene>
<evidence type="ECO:0000256" key="1">
    <source>
        <dbReference type="SAM" id="Coils"/>
    </source>
</evidence>
<feature type="region of interest" description="Disordered" evidence="2">
    <location>
        <begin position="1"/>
        <end position="34"/>
    </location>
</feature>
<feature type="compositionally biased region" description="Polar residues" evidence="2">
    <location>
        <begin position="502"/>
        <end position="518"/>
    </location>
</feature>
<evidence type="ECO:0000313" key="3">
    <source>
        <dbReference type="EMBL" id="ERN19675.1"/>
    </source>
</evidence>
<dbReference type="OrthoDB" id="1927957at2759"/>
<feature type="coiled-coil region" evidence="1">
    <location>
        <begin position="296"/>
        <end position="386"/>
    </location>
</feature>
<accession>U5DBU2</accession>
<organism evidence="3 4">
    <name type="scientific">Amborella trichopoda</name>
    <dbReference type="NCBI Taxonomy" id="13333"/>
    <lineage>
        <taxon>Eukaryota</taxon>
        <taxon>Viridiplantae</taxon>
        <taxon>Streptophyta</taxon>
        <taxon>Embryophyta</taxon>
        <taxon>Tracheophyta</taxon>
        <taxon>Spermatophyta</taxon>
        <taxon>Magnoliopsida</taxon>
        <taxon>Amborellales</taxon>
        <taxon>Amborellaceae</taxon>
        <taxon>Amborella</taxon>
    </lineage>
</organism>
<sequence length="698" mass="78368">MRETSRKLVPAKISGQKANPSQALDLQETKRTHGRKKLKGAFTGQRLRLRSDFPVAGKRTSPATPLLRWKLEDGLGHSGALPDSGEANGEKLQSNNGGGSKLGSGVSARQLAAGLWRLKSPENEASCKFFRQMASPRFDCSHSQRRSVQPLMASGAGSCLSKHDASKCAIDLKDDLQSHLSFPLLSNGVCYKLEPAITYSNSAMERATKWDHECPKTSDEVYRFYTNLNFMEDHRDTPISALSTLQLELEHARTRIHELETECQSSKKKFDHFLKKLTEERASWRRREHEKIRAVIDSAKDEFSREKKQRQRMEIVNTKLLTELSEVKLSAKKFMQDYEKERKARELMEEVCDELAKEIGEDKAEVEALKRESMKIREEVEEERKMLQMAEVWREERVQMKLVDAKLVLEEKYSQLNKLQSDLEAFLSFKSTGSLAVVREAELLKDAASSVNIQDIKEFSYQPPTSDDLISALEDLHSGSGNEKDIEACLGFEPTMGIYSPASRTSKVHTVSPENNAKNQREEDENSGWESVSHVDEEQGSSNSLEGSDPSVNGCHEETSVSGSGTEWEENGDMDMAVTYSLTRGQSRKKPSFTRLWRSCPNNGEICKTVSVEVSNGRLSTNNKIDSPDRVSGDGCLSPPSLGNWSSPDAGNPHIARGMKGCIEWPRAIQKNSLKAKLLEARTESQKIQLRHALKQKI</sequence>
<dbReference type="OMA" id="MKMRDEV"/>
<dbReference type="PANTHER" id="PTHR31071:SF2">
    <property type="entry name" value="ACTIN CYTOSKELETON-REGULATORY COMPLEX PAN-LIKE PROTEIN"/>
    <property type="match status" value="1"/>
</dbReference>
<dbReference type="InterPro" id="IPR043424">
    <property type="entry name" value="BLT-like"/>
</dbReference>
<dbReference type="Gramene" id="ERN19675">
    <property type="protein sequence ID" value="ERN19675"/>
    <property type="gene ID" value="AMTR_s00062p00181610"/>
</dbReference>
<keyword evidence="1" id="KW-0175">Coiled coil</keyword>
<reference evidence="4" key="1">
    <citation type="journal article" date="2013" name="Science">
        <title>The Amborella genome and the evolution of flowering plants.</title>
        <authorList>
            <consortium name="Amborella Genome Project"/>
        </authorList>
    </citation>
    <scope>NUCLEOTIDE SEQUENCE [LARGE SCALE GENOMIC DNA]</scope>
</reference>
<dbReference type="AlphaFoldDB" id="U5DBU2"/>
<feature type="coiled-coil region" evidence="1">
    <location>
        <begin position="242"/>
        <end position="269"/>
    </location>
</feature>
<feature type="region of interest" description="Disordered" evidence="2">
    <location>
        <begin position="501"/>
        <end position="572"/>
    </location>
</feature>
<evidence type="ECO:0000256" key="2">
    <source>
        <dbReference type="SAM" id="MobiDB-lite"/>
    </source>
</evidence>
<protein>
    <submittedName>
        <fullName evidence="3">Uncharacterized protein</fullName>
    </submittedName>
</protein>
<name>U5DBU2_AMBTC</name>
<dbReference type="HOGENOM" id="CLU_025167_0_0_1"/>
<feature type="region of interest" description="Disordered" evidence="2">
    <location>
        <begin position="78"/>
        <end position="104"/>
    </location>
</feature>
<dbReference type="eggNOG" id="ENOG502QU88">
    <property type="taxonomic scope" value="Eukaryota"/>
</dbReference>
<dbReference type="KEGG" id="atr:18448069"/>
<dbReference type="Proteomes" id="UP000017836">
    <property type="component" value="Unassembled WGS sequence"/>
</dbReference>
<dbReference type="PANTHER" id="PTHR31071">
    <property type="entry name" value="GB|AAF24581.1"/>
    <property type="match status" value="1"/>
</dbReference>